<sequence>MRITVGGRPETPVPAQLPPAPAIFVGRDAELAGLDRFLAEGGRAPDAPAVVVVTGLGGVGKTSLALSWLHRVRDRFPDGQLYVDLRGPVPPGEVLERFLRALGTPPEHLPSTLDEQVAAFRTAAAGRRLLIMLDNAISAAQVRTVLPASGHGLVLATSRARLSGLVVEGARYADLDPLGPDAAVDLLHRLVGGERARAEPAAAARLVALCGRLPIAVCASAARLARRPRLPIASLVGELADARHRLAVLSADDELSPRAAFDVSYASLAADEARLYRMLGRHPGPSFAPGAAAAAGGLPAETARRLLDRLAAAGLVTAEAGGRFRLHDLVHLHARETSAAADPPELRAAAFTRIAFWYLRTAVAADLVVVPGRWHLGPMYEPAKAAPPAYDGPAAALDRLDDELPNLRALLGQAHEEGRHDLVWQLCEALWGLFLHRKHYAAWVETHELGLASARACADPRAESRMLGALSVAHLNLRNFERALALSRRAAALERSAGSALGEAAARERIGLAWLGMHRPERSIEEFTRARAIHQGLGRRRGIALMTRRLGEAYRDTGRYDLAAAHLAEACGVFRDLGEPYLQARTLTELGRVHLLAGRPRPAAGALARALALVTGLGARYEQAQIRLLLAELATAGGDPAGARAHLETALEIFTELGAPQRQRVRWLLDGLPPGR</sequence>
<dbReference type="Gene3D" id="1.25.40.10">
    <property type="entry name" value="Tetratricopeptide repeat domain"/>
    <property type="match status" value="1"/>
</dbReference>
<protein>
    <submittedName>
        <fullName evidence="2">NTPase</fullName>
    </submittedName>
</protein>
<dbReference type="Gene3D" id="3.40.50.300">
    <property type="entry name" value="P-loop containing nucleotide triphosphate hydrolases"/>
    <property type="match status" value="1"/>
</dbReference>
<dbReference type="PRINTS" id="PR00364">
    <property type="entry name" value="DISEASERSIST"/>
</dbReference>
<evidence type="ECO:0000259" key="1">
    <source>
        <dbReference type="Pfam" id="PF13401"/>
    </source>
</evidence>
<gene>
    <name evidence="2" type="ORF">Sru01_07930</name>
</gene>
<dbReference type="AlphaFoldDB" id="A0A919QZU7"/>
<reference evidence="2" key="1">
    <citation type="submission" date="2021-01" db="EMBL/GenBank/DDBJ databases">
        <title>Whole genome shotgun sequence of Sphaerisporangium rufum NBRC 109079.</title>
        <authorList>
            <person name="Komaki H."/>
            <person name="Tamura T."/>
        </authorList>
    </citation>
    <scope>NUCLEOTIDE SEQUENCE</scope>
    <source>
        <strain evidence="2">NBRC 109079</strain>
    </source>
</reference>
<dbReference type="SMART" id="SM00028">
    <property type="entry name" value="TPR"/>
    <property type="match status" value="5"/>
</dbReference>
<proteinExistence type="predicted"/>
<keyword evidence="3" id="KW-1185">Reference proteome</keyword>
<evidence type="ECO:0000313" key="3">
    <source>
        <dbReference type="Proteomes" id="UP000655287"/>
    </source>
</evidence>
<evidence type="ECO:0000313" key="2">
    <source>
        <dbReference type="EMBL" id="GII75811.1"/>
    </source>
</evidence>
<dbReference type="SUPFAM" id="SSF52540">
    <property type="entry name" value="P-loop containing nucleoside triphosphate hydrolases"/>
    <property type="match status" value="1"/>
</dbReference>
<dbReference type="GO" id="GO:0043531">
    <property type="term" value="F:ADP binding"/>
    <property type="evidence" value="ECO:0007669"/>
    <property type="project" value="InterPro"/>
</dbReference>
<dbReference type="PANTHER" id="PTHR47691">
    <property type="entry name" value="REGULATOR-RELATED"/>
    <property type="match status" value="1"/>
</dbReference>
<dbReference type="Proteomes" id="UP000655287">
    <property type="component" value="Unassembled WGS sequence"/>
</dbReference>
<dbReference type="InterPro" id="IPR011990">
    <property type="entry name" value="TPR-like_helical_dom_sf"/>
</dbReference>
<dbReference type="InterPro" id="IPR049945">
    <property type="entry name" value="AAA_22"/>
</dbReference>
<dbReference type="RefSeq" id="WP_203982457.1">
    <property type="nucleotide sequence ID" value="NZ_BOOU01000012.1"/>
</dbReference>
<dbReference type="Pfam" id="PF13424">
    <property type="entry name" value="TPR_12"/>
    <property type="match status" value="1"/>
</dbReference>
<dbReference type="SUPFAM" id="SSF48452">
    <property type="entry name" value="TPR-like"/>
    <property type="match status" value="1"/>
</dbReference>
<name>A0A919QZU7_9ACTN</name>
<dbReference type="Pfam" id="PF13401">
    <property type="entry name" value="AAA_22"/>
    <property type="match status" value="1"/>
</dbReference>
<dbReference type="InterPro" id="IPR027417">
    <property type="entry name" value="P-loop_NTPase"/>
</dbReference>
<comment type="caution">
    <text evidence="2">The sequence shown here is derived from an EMBL/GenBank/DDBJ whole genome shotgun (WGS) entry which is preliminary data.</text>
</comment>
<dbReference type="InterPro" id="IPR019734">
    <property type="entry name" value="TPR_rpt"/>
</dbReference>
<feature type="domain" description="ORC1/DEAH AAA+ ATPase" evidence="1">
    <location>
        <begin position="49"/>
        <end position="136"/>
    </location>
</feature>
<organism evidence="2 3">
    <name type="scientific">Sphaerisporangium rufum</name>
    <dbReference type="NCBI Taxonomy" id="1381558"/>
    <lineage>
        <taxon>Bacteria</taxon>
        <taxon>Bacillati</taxon>
        <taxon>Actinomycetota</taxon>
        <taxon>Actinomycetes</taxon>
        <taxon>Streptosporangiales</taxon>
        <taxon>Streptosporangiaceae</taxon>
        <taxon>Sphaerisporangium</taxon>
    </lineage>
</organism>
<dbReference type="PANTHER" id="PTHR47691:SF3">
    <property type="entry name" value="HTH-TYPE TRANSCRIPTIONAL REGULATOR RV0890C-RELATED"/>
    <property type="match status" value="1"/>
</dbReference>
<dbReference type="EMBL" id="BOOU01000012">
    <property type="protein sequence ID" value="GII75811.1"/>
    <property type="molecule type" value="Genomic_DNA"/>
</dbReference>
<accession>A0A919QZU7</accession>